<dbReference type="EMBL" id="CM044704">
    <property type="protein sequence ID" value="KAI5666397.1"/>
    <property type="molecule type" value="Genomic_DNA"/>
</dbReference>
<sequence>MPQRGSSLTATAQRLVSHWARHCSRRRPLSTAAFLQQVVSEPSSAHRRRQQSTIEFPQIWPENHLITLICLQNMSVPKIETDKFDGKSGFVMWWRKMKAVLYGRDGLSLSDVKNALKSNDLDLQKINKSQGENLFVRGRVDRREPPSHYFKSKERSKSREKNKVKFFYCGKEVHMKNKCFKWIKDEKQRKHGKGSNKTYDLIQMVVLVFRGFVCVSFSFMF</sequence>
<protein>
    <submittedName>
        <fullName evidence="1">Uncharacterized protein</fullName>
    </submittedName>
</protein>
<evidence type="ECO:0000313" key="2">
    <source>
        <dbReference type="Proteomes" id="UP001060085"/>
    </source>
</evidence>
<reference evidence="2" key="1">
    <citation type="journal article" date="2023" name="Nat. Plants">
        <title>Single-cell RNA sequencing provides a high-resolution roadmap for understanding the multicellular compartmentation of specialized metabolism.</title>
        <authorList>
            <person name="Sun S."/>
            <person name="Shen X."/>
            <person name="Li Y."/>
            <person name="Li Y."/>
            <person name="Wang S."/>
            <person name="Li R."/>
            <person name="Zhang H."/>
            <person name="Shen G."/>
            <person name="Guo B."/>
            <person name="Wei J."/>
            <person name="Xu J."/>
            <person name="St-Pierre B."/>
            <person name="Chen S."/>
            <person name="Sun C."/>
        </authorList>
    </citation>
    <scope>NUCLEOTIDE SEQUENCE [LARGE SCALE GENOMIC DNA]</scope>
</reference>
<organism evidence="1 2">
    <name type="scientific">Catharanthus roseus</name>
    <name type="common">Madagascar periwinkle</name>
    <name type="synonym">Vinca rosea</name>
    <dbReference type="NCBI Taxonomy" id="4058"/>
    <lineage>
        <taxon>Eukaryota</taxon>
        <taxon>Viridiplantae</taxon>
        <taxon>Streptophyta</taxon>
        <taxon>Embryophyta</taxon>
        <taxon>Tracheophyta</taxon>
        <taxon>Spermatophyta</taxon>
        <taxon>Magnoliopsida</taxon>
        <taxon>eudicotyledons</taxon>
        <taxon>Gunneridae</taxon>
        <taxon>Pentapetalae</taxon>
        <taxon>asterids</taxon>
        <taxon>lamiids</taxon>
        <taxon>Gentianales</taxon>
        <taxon>Apocynaceae</taxon>
        <taxon>Rauvolfioideae</taxon>
        <taxon>Vinceae</taxon>
        <taxon>Catharanthinae</taxon>
        <taxon>Catharanthus</taxon>
    </lineage>
</organism>
<keyword evidence="2" id="KW-1185">Reference proteome</keyword>
<proteinExistence type="predicted"/>
<name>A0ACC0B0K0_CATRO</name>
<comment type="caution">
    <text evidence="1">The sequence shown here is derived from an EMBL/GenBank/DDBJ whole genome shotgun (WGS) entry which is preliminary data.</text>
</comment>
<dbReference type="Proteomes" id="UP001060085">
    <property type="component" value="Linkage Group LG04"/>
</dbReference>
<gene>
    <name evidence="1" type="ORF">M9H77_16250</name>
</gene>
<accession>A0ACC0B0K0</accession>
<evidence type="ECO:0000313" key="1">
    <source>
        <dbReference type="EMBL" id="KAI5666397.1"/>
    </source>
</evidence>